<dbReference type="CDD" id="cd02809">
    <property type="entry name" value="alpha_hydroxyacid_oxid_FMN"/>
    <property type="match status" value="1"/>
</dbReference>
<accession>A0ABV3RHU3</accession>
<dbReference type="InterPro" id="IPR037396">
    <property type="entry name" value="FMN_HAD"/>
</dbReference>
<gene>
    <name evidence="7" type="ORF">ABUH87_16840</name>
</gene>
<reference evidence="7 8" key="1">
    <citation type="submission" date="2024-06" db="EMBL/GenBank/DDBJ databases">
        <title>Novosphingobium rhizovicinus M1R2S20.</title>
        <authorList>
            <person name="Sun J.-Q."/>
        </authorList>
    </citation>
    <scope>NUCLEOTIDE SEQUENCE [LARGE SCALE GENOMIC DNA]</scope>
    <source>
        <strain evidence="7 8">M1R2S20</strain>
    </source>
</reference>
<evidence type="ECO:0000256" key="3">
    <source>
        <dbReference type="ARBA" id="ARBA00022643"/>
    </source>
</evidence>
<dbReference type="PROSITE" id="PS51349">
    <property type="entry name" value="FMN_HYDROXY_ACID_DH_2"/>
    <property type="match status" value="1"/>
</dbReference>
<evidence type="ECO:0000313" key="8">
    <source>
        <dbReference type="Proteomes" id="UP001556118"/>
    </source>
</evidence>
<evidence type="ECO:0000313" key="7">
    <source>
        <dbReference type="EMBL" id="MEW9856794.1"/>
    </source>
</evidence>
<dbReference type="Pfam" id="PF01070">
    <property type="entry name" value="FMN_dh"/>
    <property type="match status" value="1"/>
</dbReference>
<dbReference type="RefSeq" id="WP_367775273.1">
    <property type="nucleotide sequence ID" value="NZ_JBFNXR010000054.1"/>
</dbReference>
<dbReference type="EMBL" id="JBFNXR010000054">
    <property type="protein sequence ID" value="MEW9856794.1"/>
    <property type="molecule type" value="Genomic_DNA"/>
</dbReference>
<dbReference type="SUPFAM" id="SSF51395">
    <property type="entry name" value="FMN-linked oxidoreductases"/>
    <property type="match status" value="1"/>
</dbReference>
<proteinExistence type="inferred from homology"/>
<keyword evidence="4 7" id="KW-0560">Oxidoreductase</keyword>
<keyword evidence="2" id="KW-0285">Flavoprotein</keyword>
<feature type="domain" description="FMN hydroxy acid dehydrogenase" evidence="6">
    <location>
        <begin position="19"/>
        <end position="401"/>
    </location>
</feature>
<comment type="cofactor">
    <cofactor evidence="1">
        <name>FMN</name>
        <dbReference type="ChEBI" id="CHEBI:58210"/>
    </cofactor>
</comment>
<sequence>MPSPAQFQGSPQRRYYTGRDLDRAQAIADVRARAHRRMPRFVLEYLESGAGEEATLRRELDVWHEWCFVPRTLRDECHRSLSCSLLGRPARMPVAVAPTGLNGIFQRHGDTALAQGAARAGVPFVQSTMSNDPVEEVAKVPGLRHWWQLYVFGPDEIWQALTDRADAAGCEAMMLTTNAQLFGRREWYARTRATKTRPTLPTMLNAARHPSWALRTFNHGMPGFPNVIDFVPKDRRGFFESAFWIREQMPKSLSWETVAKIRDRWKKPMFLKGLLHPDDILRARDSGVDGVVLGSHGGRQADGSIAPLDVLPRAREIVGDSVALYLSGGIRRGADVLKALALGADAVLAGRAPLYGLCAGGADGVARSLAILHDEALNELGQIGAPALEALGPELLARRADLPLAPHPTG</sequence>
<dbReference type="PIRSF" id="PIRSF000138">
    <property type="entry name" value="Al-hdrx_acd_dh"/>
    <property type="match status" value="1"/>
</dbReference>
<evidence type="ECO:0000259" key="6">
    <source>
        <dbReference type="PROSITE" id="PS51349"/>
    </source>
</evidence>
<evidence type="ECO:0000256" key="2">
    <source>
        <dbReference type="ARBA" id="ARBA00022630"/>
    </source>
</evidence>
<dbReference type="InterPro" id="IPR000262">
    <property type="entry name" value="FMN-dep_DH"/>
</dbReference>
<dbReference type="PANTHER" id="PTHR10578:SF107">
    <property type="entry name" value="2-HYDROXYACID OXIDASE 1"/>
    <property type="match status" value="1"/>
</dbReference>
<protein>
    <submittedName>
        <fullName evidence="7">Alpha-hydroxy acid oxidase</fullName>
        <ecNumber evidence="7">1.-.-.-</ecNumber>
    </submittedName>
</protein>
<dbReference type="PANTHER" id="PTHR10578">
    <property type="entry name" value="S -2-HYDROXY-ACID OXIDASE-RELATED"/>
    <property type="match status" value="1"/>
</dbReference>
<dbReference type="GO" id="GO:0016491">
    <property type="term" value="F:oxidoreductase activity"/>
    <property type="evidence" value="ECO:0007669"/>
    <property type="project" value="UniProtKB-KW"/>
</dbReference>
<keyword evidence="8" id="KW-1185">Reference proteome</keyword>
<evidence type="ECO:0000256" key="4">
    <source>
        <dbReference type="ARBA" id="ARBA00023002"/>
    </source>
</evidence>
<comment type="similarity">
    <text evidence="5">Belongs to the FMN-dependent alpha-hydroxy acid dehydrogenase family.</text>
</comment>
<keyword evidence="3" id="KW-0288">FMN</keyword>
<dbReference type="InterPro" id="IPR012133">
    <property type="entry name" value="Alpha-hydoxy_acid_DH_FMN"/>
</dbReference>
<evidence type="ECO:0000256" key="5">
    <source>
        <dbReference type="ARBA" id="ARBA00024042"/>
    </source>
</evidence>
<dbReference type="InterPro" id="IPR013785">
    <property type="entry name" value="Aldolase_TIM"/>
</dbReference>
<dbReference type="EC" id="1.-.-.-" evidence="7"/>
<dbReference type="Gene3D" id="3.20.20.70">
    <property type="entry name" value="Aldolase class I"/>
    <property type="match status" value="1"/>
</dbReference>
<organism evidence="7 8">
    <name type="scientific">Novosphingobium rhizovicinum</name>
    <dbReference type="NCBI Taxonomy" id="3228928"/>
    <lineage>
        <taxon>Bacteria</taxon>
        <taxon>Pseudomonadati</taxon>
        <taxon>Pseudomonadota</taxon>
        <taxon>Alphaproteobacteria</taxon>
        <taxon>Sphingomonadales</taxon>
        <taxon>Sphingomonadaceae</taxon>
        <taxon>Novosphingobium</taxon>
    </lineage>
</organism>
<name>A0ABV3RHU3_9SPHN</name>
<comment type="caution">
    <text evidence="7">The sequence shown here is derived from an EMBL/GenBank/DDBJ whole genome shotgun (WGS) entry which is preliminary data.</text>
</comment>
<dbReference type="Proteomes" id="UP001556118">
    <property type="component" value="Unassembled WGS sequence"/>
</dbReference>
<evidence type="ECO:0000256" key="1">
    <source>
        <dbReference type="ARBA" id="ARBA00001917"/>
    </source>
</evidence>